<keyword evidence="2 7" id="KW-0001">2Fe-2S</keyword>
<dbReference type="SUPFAM" id="SSF52833">
    <property type="entry name" value="Thioredoxin-like"/>
    <property type="match status" value="1"/>
</dbReference>
<evidence type="ECO:0000313" key="8">
    <source>
        <dbReference type="EMBL" id="TDV53737.1"/>
    </source>
</evidence>
<dbReference type="Gene3D" id="1.10.10.1590">
    <property type="entry name" value="NADH-quinone oxidoreductase subunit E"/>
    <property type="match status" value="1"/>
</dbReference>
<feature type="binding site" evidence="7">
    <location>
        <position position="124"/>
    </location>
    <ligand>
        <name>[2Fe-2S] cluster</name>
        <dbReference type="ChEBI" id="CHEBI:190135"/>
    </ligand>
</feature>
<name>A0A4R7VWZ0_9PSEU</name>
<evidence type="ECO:0000313" key="9">
    <source>
        <dbReference type="Proteomes" id="UP000294927"/>
    </source>
</evidence>
<dbReference type="PIRSF" id="PIRSF000216">
    <property type="entry name" value="NADH_DH_24kDa"/>
    <property type="match status" value="1"/>
</dbReference>
<reference evidence="8 9" key="1">
    <citation type="submission" date="2019-03" db="EMBL/GenBank/DDBJ databases">
        <title>Genomic Encyclopedia of Archaeal and Bacterial Type Strains, Phase II (KMG-II): from individual species to whole genera.</title>
        <authorList>
            <person name="Goeker M."/>
        </authorList>
    </citation>
    <scope>NUCLEOTIDE SEQUENCE [LARGE SCALE GENOMIC DNA]</scope>
    <source>
        <strain evidence="8 9">DSM 45499</strain>
    </source>
</reference>
<feature type="binding site" evidence="7">
    <location>
        <position position="83"/>
    </location>
    <ligand>
        <name>[2Fe-2S] cluster</name>
        <dbReference type="ChEBI" id="CHEBI:190135"/>
    </ligand>
</feature>
<comment type="cofactor">
    <cofactor evidence="7">
        <name>[2Fe-2S] cluster</name>
        <dbReference type="ChEBI" id="CHEBI:190135"/>
    </cofactor>
    <text evidence="7">Binds 1 [2Fe-2S] cluster.</text>
</comment>
<keyword evidence="3 7" id="KW-0479">Metal-binding</keyword>
<dbReference type="EMBL" id="SOCP01000004">
    <property type="protein sequence ID" value="TDV53737.1"/>
    <property type="molecule type" value="Genomic_DNA"/>
</dbReference>
<dbReference type="PANTHER" id="PTHR43342:SF1">
    <property type="entry name" value="BIFURCATING [FEFE] HYDROGENASE GAMMA SUBUNIT"/>
    <property type="match status" value="1"/>
</dbReference>
<dbReference type="AlphaFoldDB" id="A0A4R7VWZ0"/>
<dbReference type="CDD" id="cd03081">
    <property type="entry name" value="TRX_Fd_NuoE_FDH_gamma"/>
    <property type="match status" value="1"/>
</dbReference>
<dbReference type="InterPro" id="IPR041921">
    <property type="entry name" value="NuoE_N"/>
</dbReference>
<comment type="caution">
    <text evidence="8">The sequence shown here is derived from an EMBL/GenBank/DDBJ whole genome shotgun (WGS) entry which is preliminary data.</text>
</comment>
<dbReference type="InterPro" id="IPR036249">
    <property type="entry name" value="Thioredoxin-like_sf"/>
</dbReference>
<dbReference type="InterPro" id="IPR028431">
    <property type="entry name" value="NADP_DH_HndA-like"/>
</dbReference>
<evidence type="ECO:0000256" key="1">
    <source>
        <dbReference type="ARBA" id="ARBA00010643"/>
    </source>
</evidence>
<keyword evidence="9" id="KW-1185">Reference proteome</keyword>
<dbReference type="GO" id="GO:0051537">
    <property type="term" value="F:2 iron, 2 sulfur cluster binding"/>
    <property type="evidence" value="ECO:0007669"/>
    <property type="project" value="UniProtKB-KW"/>
</dbReference>
<evidence type="ECO:0000256" key="4">
    <source>
        <dbReference type="ARBA" id="ARBA00023004"/>
    </source>
</evidence>
<keyword evidence="5 7" id="KW-0411">Iron-sulfur</keyword>
<keyword evidence="4 7" id="KW-0408">Iron</keyword>
<proteinExistence type="inferred from homology"/>
<dbReference type="GO" id="GO:0016491">
    <property type="term" value="F:oxidoreductase activity"/>
    <property type="evidence" value="ECO:0007669"/>
    <property type="project" value="InterPro"/>
</dbReference>
<dbReference type="GO" id="GO:0046872">
    <property type="term" value="F:metal ion binding"/>
    <property type="evidence" value="ECO:0007669"/>
    <property type="project" value="UniProtKB-KW"/>
</dbReference>
<dbReference type="Proteomes" id="UP000294927">
    <property type="component" value="Unassembled WGS sequence"/>
</dbReference>
<evidence type="ECO:0000256" key="3">
    <source>
        <dbReference type="ARBA" id="ARBA00022723"/>
    </source>
</evidence>
<gene>
    <name evidence="8" type="ORF">CLV71_104205</name>
</gene>
<dbReference type="OrthoDB" id="9807941at2"/>
<dbReference type="Pfam" id="PF01257">
    <property type="entry name" value="2Fe-2S_thioredx"/>
    <property type="match status" value="1"/>
</dbReference>
<feature type="binding site" evidence="7">
    <location>
        <position position="88"/>
    </location>
    <ligand>
        <name>[2Fe-2S] cluster</name>
        <dbReference type="ChEBI" id="CHEBI:190135"/>
    </ligand>
</feature>
<evidence type="ECO:0000256" key="6">
    <source>
        <dbReference type="ARBA" id="ARBA00034078"/>
    </source>
</evidence>
<comment type="cofactor">
    <cofactor evidence="6">
        <name>[2Fe-2S] cluster</name>
        <dbReference type="ChEBI" id="CHEBI:190135"/>
    </cofactor>
</comment>
<protein>
    <submittedName>
        <fullName evidence="8">Formate dehydrogenase gamma subunit</fullName>
    </submittedName>
</protein>
<dbReference type="Gene3D" id="3.40.30.10">
    <property type="entry name" value="Glutaredoxin"/>
    <property type="match status" value="1"/>
</dbReference>
<sequence length="156" mass="16886">MKPGAMTPLEQYVRSAVAARRAERGPLLPILHDIQATFGYVDQAVVPILAEELNISRADVHGVISFYHDFRKSATSGTHVRICRAEACQAAGAEALVAHAQERLRADVGGMSPDRDATLDQVFCFGNCALGPTVEINGRISGRVTPQRFDALIEKT</sequence>
<dbReference type="RefSeq" id="WP_133902769.1">
    <property type="nucleotide sequence ID" value="NZ_SOCP01000004.1"/>
</dbReference>
<organism evidence="8 9">
    <name type="scientific">Actinophytocola oryzae</name>
    <dbReference type="NCBI Taxonomy" id="502181"/>
    <lineage>
        <taxon>Bacteria</taxon>
        <taxon>Bacillati</taxon>
        <taxon>Actinomycetota</taxon>
        <taxon>Actinomycetes</taxon>
        <taxon>Pseudonocardiales</taxon>
        <taxon>Pseudonocardiaceae</taxon>
    </lineage>
</organism>
<feature type="binding site" evidence="7">
    <location>
        <position position="128"/>
    </location>
    <ligand>
        <name>[2Fe-2S] cluster</name>
        <dbReference type="ChEBI" id="CHEBI:190135"/>
    </ligand>
</feature>
<accession>A0A4R7VWZ0</accession>
<evidence type="ECO:0000256" key="5">
    <source>
        <dbReference type="ARBA" id="ARBA00023014"/>
    </source>
</evidence>
<evidence type="ECO:0000256" key="7">
    <source>
        <dbReference type="PIRSR" id="PIRSR000216-1"/>
    </source>
</evidence>
<dbReference type="InterPro" id="IPR002023">
    <property type="entry name" value="NuoE-like"/>
</dbReference>
<dbReference type="PANTHER" id="PTHR43342">
    <property type="entry name" value="NADH-QUINONE OXIDOREDUCTASE, E SUBUNIT"/>
    <property type="match status" value="1"/>
</dbReference>
<comment type="similarity">
    <text evidence="1">Belongs to the complex I 24 kDa subunit family.</text>
</comment>
<evidence type="ECO:0000256" key="2">
    <source>
        <dbReference type="ARBA" id="ARBA00022714"/>
    </source>
</evidence>